<evidence type="ECO:0000256" key="6">
    <source>
        <dbReference type="ARBA" id="ARBA00023136"/>
    </source>
</evidence>
<feature type="transmembrane region" description="Helical" evidence="7">
    <location>
        <begin position="152"/>
        <end position="175"/>
    </location>
</feature>
<keyword evidence="11" id="KW-1185">Reference proteome</keyword>
<proteinExistence type="inferred from homology"/>
<dbReference type="Pfam" id="PF00528">
    <property type="entry name" value="BPD_transp_1"/>
    <property type="match status" value="1"/>
</dbReference>
<dbReference type="PROSITE" id="PS50928">
    <property type="entry name" value="ABC_TM1"/>
    <property type="match status" value="1"/>
</dbReference>
<dbReference type="PANTHER" id="PTHR43744:SF3">
    <property type="entry name" value="LACTOSE TRANSPORT SYSTEM PERMEASE PROTEIN LACG"/>
    <property type="match status" value="1"/>
</dbReference>
<feature type="transmembrane region" description="Helical" evidence="7">
    <location>
        <begin position="53"/>
        <end position="75"/>
    </location>
</feature>
<protein>
    <submittedName>
        <fullName evidence="10">Carbohydrate ABC transporter permease</fullName>
    </submittedName>
</protein>
<evidence type="ECO:0000313" key="11">
    <source>
        <dbReference type="Proteomes" id="UP001550378"/>
    </source>
</evidence>
<keyword evidence="6 7" id="KW-0472">Membrane</keyword>
<keyword evidence="4 7" id="KW-0812">Transmembrane</keyword>
<dbReference type="Gene3D" id="1.10.3720.10">
    <property type="entry name" value="MetI-like"/>
    <property type="match status" value="1"/>
</dbReference>
<sequence>MTPDPTAAQAVPAGSPAGSPPGASAGSPAGPTAPAPVRAPAPAGRRRFPVGTALTYVSLLAATAVVLLPLAVVLLTSLKTSEEVADGNALTLPGNWLNLDNYVTAFTDGHMLAAFGNTAFILFFSIGGTVVIGSMTAYAIDRFEFRAKKLVMALFLVATLVPSVTTQVATFQIVNGFELVDTRWAPILLYMGTDIVSVYIFLQFIRGIPVSLDEAARLDGANSLTIYRKIIFPLLKPAVATVVIIKGITTYNDFYIPFLYLHSEDLGTISTALFRFKGPFGAHWEAISAGAILVIIPTLVVFLLLQRWIYNGFAQGATK</sequence>
<evidence type="ECO:0000256" key="4">
    <source>
        <dbReference type="ARBA" id="ARBA00022692"/>
    </source>
</evidence>
<keyword evidence="5 7" id="KW-1133">Transmembrane helix</keyword>
<keyword evidence="2 7" id="KW-0813">Transport</keyword>
<feature type="transmembrane region" description="Helical" evidence="7">
    <location>
        <begin position="286"/>
        <end position="305"/>
    </location>
</feature>
<comment type="similarity">
    <text evidence="7">Belongs to the binding-protein-dependent transport system permease family.</text>
</comment>
<comment type="subcellular location">
    <subcellularLocation>
        <location evidence="1 7">Cell membrane</location>
        <topology evidence="1 7">Multi-pass membrane protein</topology>
    </subcellularLocation>
</comment>
<feature type="transmembrane region" description="Helical" evidence="7">
    <location>
        <begin position="187"/>
        <end position="205"/>
    </location>
</feature>
<keyword evidence="3" id="KW-1003">Cell membrane</keyword>
<evidence type="ECO:0000256" key="8">
    <source>
        <dbReference type="SAM" id="MobiDB-lite"/>
    </source>
</evidence>
<evidence type="ECO:0000256" key="7">
    <source>
        <dbReference type="RuleBase" id="RU363032"/>
    </source>
</evidence>
<evidence type="ECO:0000313" key="10">
    <source>
        <dbReference type="EMBL" id="MEU0710688.1"/>
    </source>
</evidence>
<evidence type="ECO:0000256" key="2">
    <source>
        <dbReference type="ARBA" id="ARBA00022448"/>
    </source>
</evidence>
<dbReference type="PANTHER" id="PTHR43744">
    <property type="entry name" value="ABC TRANSPORTER PERMEASE PROTEIN MG189-RELATED-RELATED"/>
    <property type="match status" value="1"/>
</dbReference>
<evidence type="ECO:0000256" key="3">
    <source>
        <dbReference type="ARBA" id="ARBA00022475"/>
    </source>
</evidence>
<gene>
    <name evidence="10" type="ORF">ABZ508_25315</name>
</gene>
<comment type="caution">
    <text evidence="10">The sequence shown here is derived from an EMBL/GenBank/DDBJ whole genome shotgun (WGS) entry which is preliminary data.</text>
</comment>
<dbReference type="Proteomes" id="UP001550378">
    <property type="component" value="Unassembled WGS sequence"/>
</dbReference>
<evidence type="ECO:0000259" key="9">
    <source>
        <dbReference type="PROSITE" id="PS50928"/>
    </source>
</evidence>
<dbReference type="RefSeq" id="WP_359656633.1">
    <property type="nucleotide sequence ID" value="NZ_JBEXZP010000141.1"/>
</dbReference>
<dbReference type="InterPro" id="IPR000515">
    <property type="entry name" value="MetI-like"/>
</dbReference>
<dbReference type="InterPro" id="IPR035906">
    <property type="entry name" value="MetI-like_sf"/>
</dbReference>
<feature type="transmembrane region" description="Helical" evidence="7">
    <location>
        <begin position="226"/>
        <end position="245"/>
    </location>
</feature>
<evidence type="ECO:0000256" key="1">
    <source>
        <dbReference type="ARBA" id="ARBA00004651"/>
    </source>
</evidence>
<name>A0ABV2WBH1_9ACTN</name>
<accession>A0ABV2WBH1</accession>
<feature type="compositionally biased region" description="Low complexity" evidence="8">
    <location>
        <begin position="7"/>
        <end position="30"/>
    </location>
</feature>
<dbReference type="EMBL" id="JBEXZR010000027">
    <property type="protein sequence ID" value="MEU0710688.1"/>
    <property type="molecule type" value="Genomic_DNA"/>
</dbReference>
<dbReference type="CDD" id="cd06261">
    <property type="entry name" value="TM_PBP2"/>
    <property type="match status" value="1"/>
</dbReference>
<feature type="transmembrane region" description="Helical" evidence="7">
    <location>
        <begin position="119"/>
        <end position="140"/>
    </location>
</feature>
<feature type="region of interest" description="Disordered" evidence="8">
    <location>
        <begin position="1"/>
        <end position="42"/>
    </location>
</feature>
<dbReference type="SUPFAM" id="SSF161098">
    <property type="entry name" value="MetI-like"/>
    <property type="match status" value="1"/>
</dbReference>
<organism evidence="10 11">
    <name type="scientific">Streptomyces lavendulocolor</name>
    <dbReference type="NCBI Taxonomy" id="67316"/>
    <lineage>
        <taxon>Bacteria</taxon>
        <taxon>Bacillati</taxon>
        <taxon>Actinomycetota</taxon>
        <taxon>Actinomycetes</taxon>
        <taxon>Kitasatosporales</taxon>
        <taxon>Streptomycetaceae</taxon>
        <taxon>Streptomyces</taxon>
    </lineage>
</organism>
<evidence type="ECO:0000256" key="5">
    <source>
        <dbReference type="ARBA" id="ARBA00022989"/>
    </source>
</evidence>
<feature type="domain" description="ABC transmembrane type-1" evidence="9">
    <location>
        <begin position="115"/>
        <end position="305"/>
    </location>
</feature>
<reference evidence="10 11" key="1">
    <citation type="submission" date="2024-06" db="EMBL/GenBank/DDBJ databases">
        <title>The Natural Products Discovery Center: Release of the First 8490 Sequenced Strains for Exploring Actinobacteria Biosynthetic Diversity.</title>
        <authorList>
            <person name="Kalkreuter E."/>
            <person name="Kautsar S.A."/>
            <person name="Yang D."/>
            <person name="Bader C.D."/>
            <person name="Teijaro C.N."/>
            <person name="Fluegel L."/>
            <person name="Davis C.M."/>
            <person name="Simpson J.R."/>
            <person name="Lauterbach L."/>
            <person name="Steele A.D."/>
            <person name="Gui C."/>
            <person name="Meng S."/>
            <person name="Li G."/>
            <person name="Viehrig K."/>
            <person name="Ye F."/>
            <person name="Su P."/>
            <person name="Kiefer A.F."/>
            <person name="Nichols A."/>
            <person name="Cepeda A.J."/>
            <person name="Yan W."/>
            <person name="Fan B."/>
            <person name="Jiang Y."/>
            <person name="Adhikari A."/>
            <person name="Zheng C.-J."/>
            <person name="Schuster L."/>
            <person name="Cowan T.M."/>
            <person name="Smanski M.J."/>
            <person name="Chevrette M.G."/>
            <person name="De Carvalho L.P.S."/>
            <person name="Shen B."/>
        </authorList>
    </citation>
    <scope>NUCLEOTIDE SEQUENCE [LARGE SCALE GENOMIC DNA]</scope>
    <source>
        <strain evidence="10 11">NPDC006337</strain>
    </source>
</reference>